<organism evidence="2 3">
    <name type="scientific">Entamoeba invadens IP1</name>
    <dbReference type="NCBI Taxonomy" id="370355"/>
    <lineage>
        <taxon>Eukaryota</taxon>
        <taxon>Amoebozoa</taxon>
        <taxon>Evosea</taxon>
        <taxon>Archamoebae</taxon>
        <taxon>Mastigamoebida</taxon>
        <taxon>Entamoebidae</taxon>
        <taxon>Entamoeba</taxon>
    </lineage>
</organism>
<proteinExistence type="predicted"/>
<name>A0A0A1U540_ENTIV</name>
<dbReference type="OMA" id="YRQFIVY"/>
<keyword evidence="1" id="KW-0472">Membrane</keyword>
<evidence type="ECO:0000313" key="2">
    <source>
        <dbReference type="EMBL" id="ELP89404.1"/>
    </source>
</evidence>
<dbReference type="VEuPathDB" id="AmoebaDB:EIN_389890"/>
<dbReference type="OrthoDB" id="296386at2759"/>
<gene>
    <name evidence="2" type="ORF">EIN_389890</name>
</gene>
<feature type="transmembrane region" description="Helical" evidence="1">
    <location>
        <begin position="273"/>
        <end position="297"/>
    </location>
</feature>
<feature type="transmembrane region" description="Helical" evidence="1">
    <location>
        <begin position="317"/>
        <end position="338"/>
    </location>
</feature>
<dbReference type="Proteomes" id="UP000014680">
    <property type="component" value="Unassembled WGS sequence"/>
</dbReference>
<feature type="transmembrane region" description="Helical" evidence="1">
    <location>
        <begin position="387"/>
        <end position="409"/>
    </location>
</feature>
<dbReference type="AlphaFoldDB" id="A0A0A1U540"/>
<dbReference type="KEGG" id="eiv:EIN_389890"/>
<sequence length="488" mass="56824">MTDAVELTPTAYPIGDISVSDNVQPQLTDPQQLAEDSKKKNKPLSVFTTNFVLRQNFGLGVSLYFDFLYYVMLSDLIIGVGMVFVWTVQSEYASVTTNPMSILYIEAYGSGAFNYYFFFITNILFFIVCLGQGLYYYLSRRNIVKREYEKEKILMEIDKDFVNMISMPSERDKDGSMLQKGKSSWINRKSFKVLSYVIFMLFTLFFCGVLVVVIYFKPEQDKIQKFVDDQLQKINVPLFSFYDILVSVLLYIFYQILRVIAKLVSMIEKHRKYIGYVTGRTIKYFIGKIFLVMSIYITNRLTNFDKGCPLASAGSTFFTVVLTDLVLTNFFGLLMPFIQHKFPVLKKLQIKLAKCLLPCWKQNFDETDIEAQFEIESEYFEIYFRQFNVLVGSTTSPILMLIGALSFAIEYACDKVKLVKFCYKSKKTPGMMIRFNQWFLTFTFILSFILWPYGGFWIVSGDLFGLLNKNYCDCNLFRSRNDFLLMQC</sequence>
<feature type="transmembrane region" description="Helical" evidence="1">
    <location>
        <begin position="115"/>
        <end position="138"/>
    </location>
</feature>
<evidence type="ECO:0000256" key="1">
    <source>
        <dbReference type="SAM" id="Phobius"/>
    </source>
</evidence>
<feature type="transmembrane region" description="Helical" evidence="1">
    <location>
        <begin position="193"/>
        <end position="216"/>
    </location>
</feature>
<dbReference type="RefSeq" id="XP_004256175.1">
    <property type="nucleotide sequence ID" value="XM_004256127.1"/>
</dbReference>
<keyword evidence="3" id="KW-1185">Reference proteome</keyword>
<keyword evidence="1" id="KW-0812">Transmembrane</keyword>
<accession>A0A0A1U540</accession>
<dbReference type="GeneID" id="14888437"/>
<protein>
    <recommendedName>
        <fullName evidence="4">TMC domain-containing protein</fullName>
    </recommendedName>
</protein>
<feature type="transmembrane region" description="Helical" evidence="1">
    <location>
        <begin position="67"/>
        <end position="88"/>
    </location>
</feature>
<reference evidence="2 3" key="1">
    <citation type="submission" date="2012-10" db="EMBL/GenBank/DDBJ databases">
        <authorList>
            <person name="Zafar N."/>
            <person name="Inman J."/>
            <person name="Hall N."/>
            <person name="Lorenzi H."/>
            <person name="Caler E."/>
        </authorList>
    </citation>
    <scope>NUCLEOTIDE SEQUENCE [LARGE SCALE GENOMIC DNA]</scope>
    <source>
        <strain evidence="2 3">IP1</strain>
    </source>
</reference>
<keyword evidence="1" id="KW-1133">Transmembrane helix</keyword>
<feature type="transmembrane region" description="Helical" evidence="1">
    <location>
        <begin position="236"/>
        <end position="261"/>
    </location>
</feature>
<evidence type="ECO:0000313" key="3">
    <source>
        <dbReference type="Proteomes" id="UP000014680"/>
    </source>
</evidence>
<evidence type="ECO:0008006" key="4">
    <source>
        <dbReference type="Google" id="ProtNLM"/>
    </source>
</evidence>
<feature type="transmembrane region" description="Helical" evidence="1">
    <location>
        <begin position="438"/>
        <end position="459"/>
    </location>
</feature>
<dbReference type="EMBL" id="KB206629">
    <property type="protein sequence ID" value="ELP89404.1"/>
    <property type="molecule type" value="Genomic_DNA"/>
</dbReference>